<dbReference type="Pfam" id="PF25545">
    <property type="entry name" value="DUF7924"/>
    <property type="match status" value="1"/>
</dbReference>
<reference evidence="3 4" key="1">
    <citation type="submission" date="2015-08" db="EMBL/GenBank/DDBJ databases">
        <title>Emmonsia species relationships and genome sequence.</title>
        <authorList>
            <person name="Cuomo C.A."/>
            <person name="Schwartz I.S."/>
            <person name="Kenyon C."/>
            <person name="De Hoog G.S."/>
            <person name="Govender N.P."/>
            <person name="Botha A."/>
            <person name="Moreno L."/>
            <person name="De Vries M."/>
            <person name="Munoz J.F."/>
            <person name="Stielow J.B."/>
        </authorList>
    </citation>
    <scope>NUCLEOTIDE SEQUENCE [LARGE SCALE GENOMIC DNA]</scope>
    <source>
        <strain evidence="3 4">EI222</strain>
    </source>
</reference>
<evidence type="ECO:0000313" key="4">
    <source>
        <dbReference type="Proteomes" id="UP000242791"/>
    </source>
</evidence>
<dbReference type="VEuPathDB" id="FungiDB:ACJ73_06502"/>
<comment type="caution">
    <text evidence="3">The sequence shown here is derived from an EMBL/GenBank/DDBJ whole genome shotgun (WGS) entry which is preliminary data.</text>
</comment>
<feature type="compositionally biased region" description="Polar residues" evidence="1">
    <location>
        <begin position="16"/>
        <end position="25"/>
    </location>
</feature>
<feature type="region of interest" description="Disordered" evidence="1">
    <location>
        <begin position="1"/>
        <end position="116"/>
    </location>
</feature>
<dbReference type="PANTHER" id="PTHR42470:SF2">
    <property type="match status" value="1"/>
</dbReference>
<dbReference type="PANTHER" id="PTHR42470">
    <property type="entry name" value="VAST DOMAIN-CONTAINING PROTEIN"/>
    <property type="match status" value="1"/>
</dbReference>
<dbReference type="OrthoDB" id="5400850at2759"/>
<keyword evidence="4" id="KW-1185">Reference proteome</keyword>
<dbReference type="Proteomes" id="UP000242791">
    <property type="component" value="Unassembled WGS sequence"/>
</dbReference>
<feature type="region of interest" description="Disordered" evidence="1">
    <location>
        <begin position="156"/>
        <end position="191"/>
    </location>
</feature>
<dbReference type="EMBL" id="LGTZ01001152">
    <property type="protein sequence ID" value="OJD22158.1"/>
    <property type="molecule type" value="Genomic_DNA"/>
</dbReference>
<feature type="compositionally biased region" description="Polar residues" evidence="1">
    <location>
        <begin position="55"/>
        <end position="65"/>
    </location>
</feature>
<evidence type="ECO:0000259" key="2">
    <source>
        <dbReference type="Pfam" id="PF25545"/>
    </source>
</evidence>
<accession>A0A1J9Q0L2</accession>
<dbReference type="InterPro" id="IPR057684">
    <property type="entry name" value="DUF7924"/>
</dbReference>
<sequence length="488" mass="56117">MTLHRKPNTRKVGPQPSVQHGQAATRNRERQVQKLVRKSARLQDRAVSKDRSTKQRQPSPYSASNLPIKPPQKAQTFPQDRNQKRKRPQQEAKDQLQNPVNLVQKRPQTSLLSSTVKNIPGQEVTSNFGRIEISPIHYWIQTGHWPRKYSKQGSRMNSLLARKKSTSSIRCKESESSAATPSDEKPREEKSALYKDRRYEILLGTKGSFMRDSDAGITDESIQLYQSLLDTGQLVPTDSRFQDDLFTKTCEMVRLRNEAKVIMDIGQLIIPSAETLALYGATNLEILIEGFNEAWNKCIPVYGPCPQPDYCVGFRQSAFTHSQLEKLQPFIGSWTHASLLMATDTMYFPFLACEVKCSEVALEVADRQNAHSMTVAVRGVVELYRAVKREQELHREILGFSISHDHTTVRIYGHYALVKEKQTTFYRHPIRKFDFTEQDGKERWTAYKFTRNIYDIWMPTHLKRIHSAIDQMPSLLDLDVSETELQFS</sequence>
<evidence type="ECO:0000256" key="1">
    <source>
        <dbReference type="SAM" id="MobiDB-lite"/>
    </source>
</evidence>
<feature type="domain" description="DUF7924" evidence="2">
    <location>
        <begin position="246"/>
        <end position="469"/>
    </location>
</feature>
<dbReference type="STRING" id="1658174.A0A1J9Q0L2"/>
<feature type="compositionally biased region" description="Polar residues" evidence="1">
    <location>
        <begin position="95"/>
        <end position="116"/>
    </location>
</feature>
<protein>
    <recommendedName>
        <fullName evidence="2">DUF7924 domain-containing protein</fullName>
    </recommendedName>
</protein>
<dbReference type="AlphaFoldDB" id="A0A1J9Q0L2"/>
<feature type="compositionally biased region" description="Basic and acidic residues" evidence="1">
    <location>
        <begin position="41"/>
        <end position="53"/>
    </location>
</feature>
<gene>
    <name evidence="3" type="ORF">ACJ73_06502</name>
</gene>
<feature type="compositionally biased region" description="Basic and acidic residues" evidence="1">
    <location>
        <begin position="182"/>
        <end position="191"/>
    </location>
</feature>
<organism evidence="3 4">
    <name type="scientific">Blastomyces percursus</name>
    <dbReference type="NCBI Taxonomy" id="1658174"/>
    <lineage>
        <taxon>Eukaryota</taxon>
        <taxon>Fungi</taxon>
        <taxon>Dikarya</taxon>
        <taxon>Ascomycota</taxon>
        <taxon>Pezizomycotina</taxon>
        <taxon>Eurotiomycetes</taxon>
        <taxon>Eurotiomycetidae</taxon>
        <taxon>Onygenales</taxon>
        <taxon>Ajellomycetaceae</taxon>
        <taxon>Blastomyces</taxon>
    </lineage>
</organism>
<name>A0A1J9Q0L2_9EURO</name>
<evidence type="ECO:0000313" key="3">
    <source>
        <dbReference type="EMBL" id="OJD22158.1"/>
    </source>
</evidence>
<proteinExistence type="predicted"/>